<name>A0AC35UF19_9BILA</name>
<organism evidence="1 2">
    <name type="scientific">Rhabditophanes sp. KR3021</name>
    <dbReference type="NCBI Taxonomy" id="114890"/>
    <lineage>
        <taxon>Eukaryota</taxon>
        <taxon>Metazoa</taxon>
        <taxon>Ecdysozoa</taxon>
        <taxon>Nematoda</taxon>
        <taxon>Chromadorea</taxon>
        <taxon>Rhabditida</taxon>
        <taxon>Tylenchina</taxon>
        <taxon>Panagrolaimomorpha</taxon>
        <taxon>Strongyloidoidea</taxon>
        <taxon>Alloionematidae</taxon>
        <taxon>Rhabditophanes</taxon>
    </lineage>
</organism>
<proteinExistence type="predicted"/>
<dbReference type="WBParaSite" id="RSKR_0001080400.1">
    <property type="protein sequence ID" value="RSKR_0001080400.1"/>
    <property type="gene ID" value="RSKR_0001080400"/>
</dbReference>
<dbReference type="Proteomes" id="UP000095286">
    <property type="component" value="Unplaced"/>
</dbReference>
<accession>A0AC35UF19</accession>
<reference evidence="2" key="1">
    <citation type="submission" date="2016-11" db="UniProtKB">
        <authorList>
            <consortium name="WormBaseParasite"/>
        </authorList>
    </citation>
    <scope>IDENTIFICATION</scope>
    <source>
        <strain evidence="2">KR3021</strain>
    </source>
</reference>
<protein>
    <submittedName>
        <fullName evidence="2">IgGFc_binding domain-containing protein</fullName>
    </submittedName>
</protein>
<evidence type="ECO:0000313" key="1">
    <source>
        <dbReference type="Proteomes" id="UP000095286"/>
    </source>
</evidence>
<evidence type="ECO:0000313" key="2">
    <source>
        <dbReference type="WBParaSite" id="RSKR_0001080400.1"/>
    </source>
</evidence>
<sequence>MNVDLESNYMIQTFSYAEIIDDSYTTTSGPVVIPDPRIIIKSNTPIKVIARIFNRITGKGDSYDLVSTNFVSNEYEVNLPKSNKDGFQLIHILPSDSSPSIVQYIHFQDGVQVDTGTLLLHNTLGAFQNAISVPFDGTSHNYYFKGDNNFYITAAVTNVDINYYATGNSNQFGNEISEYVAYQAVPLSPYDCKHLYNDPTDIRMTTIQNSVSVFIGGGATNCGNTFPIYTLNDNRNQRSNGFGPDDSFAFPGNQGLVVDLNTIVETTSFGSQATHDLTPWTRLGTIRDPRTKLPNGLFIHYVPDSTAFVSGDTRFYSFNDGDMIEVYGDNSVNINEFLIDGKATTRANDVTVTPIKLFKSTFNAFTMIIPTAGIHTFSSRGKYVVFVMGKNIPTKPFLYGYTASYNTSKLTSYWAYDLTTVPSINPTSTTSNSAVDSDGTEFVFAFIDDDNQHGVALKTSVIVIPIFKDSVCTFQYTLNSNDSLFSLQKVAFYGKTNESHASQSPGSIPEDYWNPIKYPQHHRPLIAKNGLPNVPRSPYEMPPALSVTSPPHGGYYEPTKAYTRGPFPYVSLTTNPTFDPVRISLNDPQHLLNELKQTGHYQTEENSNSHKEYDKVVSNTGIFYPVEKTNTGDLIGYVNVPYYHVPKLNKEKVATQETTIITTHTNPALFTTKATVKPRIYTTKTAKPTILTTASVNTKLITTKPALITTTTTPKTMTTIINPETTVKVTTTTYPIKSTNPKSITTKVDDDEITYDGTTKKDIPTNKVTLTPPPTTSSYTTAGVNPNYETKIKTSNDYMREWNLIFPPSAVPRKGYEVVPINPYIPPSAVKRPFPKLAFLPSPNYGPSVFGLSFLGTTKSHPVWIPWWKTTPQPIPQRTFTPPSFYTTKQNVVITNTKNFPQHITQPPKIHKSYVTEKPPSTSSFEIDFETSPPKTAPPSKAPKLVTTSKKVLSSTQSTFTGQIEFEKETKVFTRPRVTFTKRPSVQTTSAIDFEEVTERIKIFSKETTLATRPSTKLSSTQSPQTTETDFWTWPSIATTKTTPKQITNKIISPQFITQRPSPTFNTKVTAPPLIIISQKPVEEVTDDFDSIFKTHPTLKPLVKTTEMPNVWITESNKETTKGPDLKFEEMTERPDVKFEEVTEKPHIKFEEITERPHVRVTGNVKFEEVSEKPFVKFEESTERPDVKFEEVTEELHITERPHTTERPRITKKPLIIVTDGVKFEENTERFTESPHHKATDGVKFEEFTERVTESTKITHKPKTTKSEIEIKPSIVTDNMDLEEDIDKVSTTLSIPQTTKTVQTTPKIIIFEKSTSTESPSIFERITTDEIDAFLFTSSTTPAIPSPVTVKPIVTTKQTISTSAISSSLSPTTISFEKVTEPSQLFETTQSVATDRSDQSTLFPKIETTTTQNVIFEKETERVFIEEAEFEKGSTLIGSQQTTKYEATEGQEDESTTHAFKVTDKIEAFTEGKLLTETIGTVTESPNKITQKMEVTTTSGEKMTEEIEVTTQKSKITEQIDLDHHTAIFSKTTNTLEGTMDDVKTSRVVEESEGTTQSLVQTTFSPEIIASMSPSEKINLTIKLGETLFPHTDIPEIVPFEPTTNLFSAEENTMTSTPIVETTQSQIIKSSLPHLIPIHFEGPVKKSTTIVPDISTFNGEIETTVKSHTPTFNGEIETTVLPHSTTFKPYISTTNNQFEVTSETPNKSTAFPEQITTFQTESTLLQDKSTTLLTEKSTTPSTEKSTTSSPESASTTFAVETESPLVTKIIFPESETEEPQKATTKKVTPSNVSDSAEDDFFVTVDSNLFTLHTISSLPSTGDEFAATTKSSQTALTNELPTKSVTTQPSPTTDNKQTTNTIDIQTSTQSQTTSKNEETTKLFTPNLEGMTTNFEIIQEQQTTNTKFVTEETTTTPTTNVESITKQTTEPFATNTDVLTEETTNLPITTPEHITEETTQTQGETSLKSIILKFKNKNFTQKVETLFEPTIHSTTPTSFLAKGTSLSHLVLTTPPPSQQVETMFGATESDEVTSSPPTPPPSITSTLIGKVANVTISGPSPFTPKLIKQLTLISGNRSISVFKSTSTTQHQMLITKIFNKKKEAFVGNDPGSKDFKEGKNEMVAVQVITDIDKSLEMSDKRFEEELEGELSKSIPSILDAIEKAQFEKALEKGVGGSLEKGLKTNKEDDLFESELEGALQTDLTSSVSQSKANEKIINNINLRKAFSSNDKEIDYPDYHSPQQTFQDEPVANNHHPPLPADLKCKQEPFDSNERSSDVMFLIEGSSSLTHNAFTQSLHHIMNIVTTFKNVGSDGTHFSLVQFTNQSFFQFSFNKHGCRQQIIADILDTQHITGSSDLEGALTKVEQFGFTKANGDRPHFPNYLVLFVKNGDVQSLKEPFHLLKKNNIEVVVVVQDRDAKPIFDKLSEHVFVGSDVDVSKISNFIKREREGEAIDLLKIDCNYNQLSVVFEAPLDFQGMLSVKNFGNDSRCVKKVPMEMGSGRKQIGLSYKVGECGLKVANSGQGKNFSIVLNVLKSEHVVRGVDKSYLVECRLPEGNQTVLASHDRRLPQVDKNIGPPTCNYSLHRDSLDGPEVNLAVLGQTIFHKWECSGENVDKYGMVVHDCFLGTAQHKKVISIVDEDGCSQDNKTIGGIAYTKDQLVAFAKSTVSSLIDVQHIKFSCKIGLCLKEEGGCQDVTPPDCTTKVQSPLTRHLRRTTKADIINKEVETSIHLLESFRIGPLSLQSDQNQYNYHQLKNHFLPTAIILLTVSILVVAIIVRRKQSKMQKDTFSLSTPSNYSSKRSFEDKPNNVWRCSQDSRYGSFMSLRSENLDKPTYYPMADGDDYEALPGIYPLSVHLMAGAMAGMVEHCVMFPLDSVKTRLQSLCPCPEAKCPTPIHGVASIIKREGWARPLRGVTAVAAGAVPAHALYFSVYEKSKQFLMTKTTNNHALSYGISAVLATIVHDAVMNPAEVVKQRMQMHSSPYGGSIECVRCIFRAEGISAFYRSYTTQLMMNIPFQTVHFMAYEGTQGILNKERKYDPLSHSASGAFAGGLAAAITNPLDCIKTVLNTQQTPECIGRTGILLKRTSLYHGITDAVTSIYYNRGVTGFFNGFQARIMYQMPATALSWSVYELFKYTLGQKGD</sequence>